<dbReference type="PANTHER" id="PTHR24023:SF1082">
    <property type="entry name" value="COLLAGEN TRIPLE HELIX REPEAT"/>
    <property type="match status" value="1"/>
</dbReference>
<dbReference type="PANTHER" id="PTHR24023">
    <property type="entry name" value="COLLAGEN ALPHA"/>
    <property type="match status" value="1"/>
</dbReference>
<dbReference type="GO" id="GO:0005581">
    <property type="term" value="C:collagen trimer"/>
    <property type="evidence" value="ECO:0007669"/>
    <property type="project" value="UniProtKB-KW"/>
</dbReference>
<dbReference type="SMART" id="SM00038">
    <property type="entry name" value="COLFI"/>
    <property type="match status" value="1"/>
</dbReference>
<evidence type="ECO:0000256" key="3">
    <source>
        <dbReference type="ARBA" id="ARBA00022530"/>
    </source>
</evidence>
<dbReference type="GO" id="GO:0031012">
    <property type="term" value="C:extracellular matrix"/>
    <property type="evidence" value="ECO:0007669"/>
    <property type="project" value="TreeGrafter"/>
</dbReference>
<evidence type="ECO:0000256" key="4">
    <source>
        <dbReference type="ARBA" id="ARBA00023119"/>
    </source>
</evidence>
<dbReference type="Gene3D" id="1.20.5.320">
    <property type="entry name" value="6-Phosphogluconate Dehydrogenase, domain 3"/>
    <property type="match status" value="1"/>
</dbReference>
<dbReference type="PROSITE" id="PS51461">
    <property type="entry name" value="NC1_FIB"/>
    <property type="match status" value="1"/>
</dbReference>
<evidence type="ECO:0000259" key="6">
    <source>
        <dbReference type="PROSITE" id="PS51461"/>
    </source>
</evidence>
<dbReference type="GO" id="GO:0005201">
    <property type="term" value="F:extracellular matrix structural constituent"/>
    <property type="evidence" value="ECO:0007669"/>
    <property type="project" value="InterPro"/>
</dbReference>
<dbReference type="InterPro" id="IPR000885">
    <property type="entry name" value="Fib_collagen_C"/>
</dbReference>
<dbReference type="Ensembl" id="ENSMMOT00000028196.1">
    <property type="protein sequence ID" value="ENSMMOP00000027723.1"/>
    <property type="gene ID" value="ENSMMOG00000020962.1"/>
</dbReference>
<reference evidence="7" key="1">
    <citation type="submission" date="2025-08" db="UniProtKB">
        <authorList>
            <consortium name="Ensembl"/>
        </authorList>
    </citation>
    <scope>IDENTIFICATION</scope>
</reference>
<feature type="region of interest" description="Disordered" evidence="5">
    <location>
        <begin position="1"/>
        <end position="23"/>
    </location>
</feature>
<accession>A0A3Q3X9G8</accession>
<sequence>TGPPGAAGPAGARGPPGDDGPKGNLVCQLSCLTDTRTHTHTHHQAGAEGAVGNTGPVGPQGPVGKAGPEGLRGIPGPVGPPGLPGMKGDSGTKGEKGHPGLIGLIGPPGEPGEKGDRGLPGTQGSAGGKGDGGAVGSQGPLGPPGPPGISVSSKYHLAVMCLTITSLLQGPPGDIIQPLPIQQASGKTRRHAEMQGDQAMADYSENGLGMEDVFGSLNNLKQDIERMKFPMGSQDNPARTCNDLQLSQPDYPDGEYWIDPNQGCTGDAIKVFCNFTAGGETCIYPDKKSSGVRLSNWPKETPGSWFSEFKRGKILNYVDVAENSINMVQMTFLKLLSSAARQNFSYICHQSVAWYDAKADNYDKALRFLGSNEEEMSYDNNVFIKPLTDGCSLKQGYSKTVMEINTPRIDQLPIIDVMLNDFGESNQRFGFEVGPVCFLG</sequence>
<dbReference type="InterPro" id="IPR008160">
    <property type="entry name" value="Collagen"/>
</dbReference>
<dbReference type="Pfam" id="PF01391">
    <property type="entry name" value="Collagen"/>
    <property type="match status" value="1"/>
</dbReference>
<dbReference type="InterPro" id="IPR050149">
    <property type="entry name" value="Collagen_superfamily"/>
</dbReference>
<reference evidence="7" key="2">
    <citation type="submission" date="2025-09" db="UniProtKB">
        <authorList>
            <consortium name="Ensembl"/>
        </authorList>
    </citation>
    <scope>IDENTIFICATION</scope>
</reference>
<keyword evidence="4" id="KW-0176">Collagen</keyword>
<evidence type="ECO:0000313" key="7">
    <source>
        <dbReference type="Ensembl" id="ENSMMOP00000027723.1"/>
    </source>
</evidence>
<dbReference type="AlphaFoldDB" id="A0A3Q3X9G8"/>
<dbReference type="STRING" id="94237.ENSMMOP00000027723"/>
<keyword evidence="2" id="KW-0964">Secreted</keyword>
<evidence type="ECO:0000313" key="8">
    <source>
        <dbReference type="Proteomes" id="UP000261620"/>
    </source>
</evidence>
<dbReference type="Proteomes" id="UP000261620">
    <property type="component" value="Unplaced"/>
</dbReference>
<keyword evidence="8" id="KW-1185">Reference proteome</keyword>
<feature type="compositionally biased region" description="Gly residues" evidence="5">
    <location>
        <begin position="124"/>
        <end position="136"/>
    </location>
</feature>
<evidence type="ECO:0000256" key="1">
    <source>
        <dbReference type="ARBA" id="ARBA00004498"/>
    </source>
</evidence>
<feature type="domain" description="Fibrillar collagen NC1" evidence="6">
    <location>
        <begin position="211"/>
        <end position="439"/>
    </location>
</feature>
<evidence type="ECO:0000256" key="5">
    <source>
        <dbReference type="SAM" id="MobiDB-lite"/>
    </source>
</evidence>
<keyword evidence="3" id="KW-0272">Extracellular matrix</keyword>
<protein>
    <recommendedName>
        <fullName evidence="6">Fibrillar collagen NC1 domain-containing protein</fullName>
    </recommendedName>
</protein>
<name>A0A3Q3X9G8_MOLML</name>
<evidence type="ECO:0000256" key="2">
    <source>
        <dbReference type="ARBA" id="ARBA00022525"/>
    </source>
</evidence>
<feature type="region of interest" description="Disordered" evidence="5">
    <location>
        <begin position="38"/>
        <end position="148"/>
    </location>
</feature>
<proteinExistence type="predicted"/>
<dbReference type="Gene3D" id="2.60.120.1000">
    <property type="match status" value="1"/>
</dbReference>
<dbReference type="Pfam" id="PF01410">
    <property type="entry name" value="COLFI"/>
    <property type="match status" value="1"/>
</dbReference>
<comment type="subcellular location">
    <subcellularLocation>
        <location evidence="1">Secreted</location>
        <location evidence="1">Extracellular space</location>
        <location evidence="1">Extracellular matrix</location>
    </subcellularLocation>
</comment>
<dbReference type="OMA" id="SVAWHDG"/>
<organism evidence="7 8">
    <name type="scientific">Mola mola</name>
    <name type="common">Ocean sunfish</name>
    <name type="synonym">Tetraodon mola</name>
    <dbReference type="NCBI Taxonomy" id="94237"/>
    <lineage>
        <taxon>Eukaryota</taxon>
        <taxon>Metazoa</taxon>
        <taxon>Chordata</taxon>
        <taxon>Craniata</taxon>
        <taxon>Vertebrata</taxon>
        <taxon>Euteleostomi</taxon>
        <taxon>Actinopterygii</taxon>
        <taxon>Neopterygii</taxon>
        <taxon>Teleostei</taxon>
        <taxon>Neoteleostei</taxon>
        <taxon>Acanthomorphata</taxon>
        <taxon>Eupercaria</taxon>
        <taxon>Tetraodontiformes</taxon>
        <taxon>Molidae</taxon>
        <taxon>Mola</taxon>
    </lineage>
</organism>
<dbReference type="GO" id="GO:0005615">
    <property type="term" value="C:extracellular space"/>
    <property type="evidence" value="ECO:0007669"/>
    <property type="project" value="TreeGrafter"/>
</dbReference>
<dbReference type="FunFam" id="2.60.120.1000:FF:000002">
    <property type="entry name" value="Collagen XI alpha 1 chain"/>
    <property type="match status" value="1"/>
</dbReference>